<evidence type="ECO:0000256" key="6">
    <source>
        <dbReference type="ARBA" id="ARBA00022679"/>
    </source>
</evidence>
<keyword evidence="12" id="KW-1185">Reference proteome</keyword>
<dbReference type="InterPro" id="IPR050106">
    <property type="entry name" value="HistidinolP_aminotransfase"/>
</dbReference>
<gene>
    <name evidence="11" type="primary">HIS5</name>
    <name evidence="11" type="ORF">FOL47_008080</name>
</gene>
<protein>
    <recommendedName>
        <fullName evidence="3">histidinol-phosphate transaminase</fullName>
        <ecNumber evidence="3">2.6.1.9</ecNumber>
    </recommendedName>
</protein>
<dbReference type="AlphaFoldDB" id="A0A7J6MWH0"/>
<dbReference type="PANTHER" id="PTHR43643:SF6">
    <property type="entry name" value="HISTIDINOL-PHOSPHATE AMINOTRANSFERASE"/>
    <property type="match status" value="1"/>
</dbReference>
<dbReference type="InterPro" id="IPR015421">
    <property type="entry name" value="PyrdxlP-dep_Trfase_major"/>
</dbReference>
<evidence type="ECO:0000256" key="4">
    <source>
        <dbReference type="ARBA" id="ARBA00022576"/>
    </source>
</evidence>
<evidence type="ECO:0000256" key="8">
    <source>
        <dbReference type="ARBA" id="ARBA00023102"/>
    </source>
</evidence>
<dbReference type="Proteomes" id="UP000591131">
    <property type="component" value="Unassembled WGS sequence"/>
</dbReference>
<evidence type="ECO:0000256" key="7">
    <source>
        <dbReference type="ARBA" id="ARBA00022898"/>
    </source>
</evidence>
<accession>A0A7J6MWH0</accession>
<feature type="domain" description="Aminotransferase class I/classII large" evidence="10">
    <location>
        <begin position="48"/>
        <end position="371"/>
    </location>
</feature>
<evidence type="ECO:0000256" key="1">
    <source>
        <dbReference type="ARBA" id="ARBA00005011"/>
    </source>
</evidence>
<evidence type="ECO:0000259" key="10">
    <source>
        <dbReference type="Pfam" id="PF00155"/>
    </source>
</evidence>
<reference evidence="11 12" key="1">
    <citation type="submission" date="2020-04" db="EMBL/GenBank/DDBJ databases">
        <title>Perkinsus chesapeaki whole genome sequence.</title>
        <authorList>
            <person name="Bogema D.R."/>
        </authorList>
    </citation>
    <scope>NUCLEOTIDE SEQUENCE [LARGE SCALE GENOMIC DNA]</scope>
    <source>
        <strain evidence="11">ATCC PRA-425</strain>
    </source>
</reference>
<dbReference type="PANTHER" id="PTHR43643">
    <property type="entry name" value="HISTIDINOL-PHOSPHATE AMINOTRANSFERASE 2"/>
    <property type="match status" value="1"/>
</dbReference>
<dbReference type="Gene3D" id="3.90.1150.10">
    <property type="entry name" value="Aspartate Aminotransferase, domain 1"/>
    <property type="match status" value="1"/>
</dbReference>
<organism evidence="11 12">
    <name type="scientific">Perkinsus chesapeaki</name>
    <name type="common">Clam parasite</name>
    <name type="synonym">Perkinsus andrewsi</name>
    <dbReference type="NCBI Taxonomy" id="330153"/>
    <lineage>
        <taxon>Eukaryota</taxon>
        <taxon>Sar</taxon>
        <taxon>Alveolata</taxon>
        <taxon>Perkinsozoa</taxon>
        <taxon>Perkinsea</taxon>
        <taxon>Perkinsida</taxon>
        <taxon>Perkinsidae</taxon>
        <taxon>Perkinsus</taxon>
    </lineage>
</organism>
<keyword evidence="5" id="KW-0028">Amino-acid biosynthesis</keyword>
<dbReference type="InterPro" id="IPR015424">
    <property type="entry name" value="PyrdxlP-dep_Trfase"/>
</dbReference>
<sequence>MLRVGIRRFSGSSGGRPVAPLSHVKVYSPPDSLNQVLRDSKDLKAALKLDYNEATVAPPAAVTNRLLSFLQSQDGRLTLPWYPSLGGDACMEEITKHVNLNRKHILVNNGSDDGLRLIMDTFLAPGDKALVPQPSYPQVGIFIDGCHAQHVKMELKDPFKNDENELRGKIAEVDPKVVYLISPNNPTGTEWHPDFIEKVCKENPGRVIIADEAYHEFARLPSSASLVQKLPNLIVTRTFSKCFGLAALRIGFLMAHEDLIGEMKKLYNTKSVNMLAQLAASEALKNRDFYMAYAKEVCEARDWLVEDLQKAGLEAKAGGGNFLCVKMPEGVSPVDIVERMTKRDIFLRDIHGRFPGFIRITTGTLAQMQRVSGELRAELGL</sequence>
<dbReference type="GO" id="GO:0004400">
    <property type="term" value="F:histidinol-phosphate transaminase activity"/>
    <property type="evidence" value="ECO:0007669"/>
    <property type="project" value="UniProtKB-EC"/>
</dbReference>
<comment type="pathway">
    <text evidence="1">Amino-acid biosynthesis; L-histidine biosynthesis; L-histidine from 5-phospho-alpha-D-ribose 1-diphosphate: step 7/9.</text>
</comment>
<evidence type="ECO:0000256" key="2">
    <source>
        <dbReference type="ARBA" id="ARBA00007970"/>
    </source>
</evidence>
<keyword evidence="6" id="KW-0808">Transferase</keyword>
<dbReference type="EC" id="2.6.1.9" evidence="3"/>
<dbReference type="CDD" id="cd00609">
    <property type="entry name" value="AAT_like"/>
    <property type="match status" value="1"/>
</dbReference>
<dbReference type="EMBL" id="JAAPAO010000050">
    <property type="protein sequence ID" value="KAF4675241.1"/>
    <property type="molecule type" value="Genomic_DNA"/>
</dbReference>
<comment type="catalytic activity">
    <reaction evidence="9">
        <text>L-histidinol phosphate + 2-oxoglutarate = 3-(imidazol-4-yl)-2-oxopropyl phosphate + L-glutamate</text>
        <dbReference type="Rhea" id="RHEA:23744"/>
        <dbReference type="ChEBI" id="CHEBI:16810"/>
        <dbReference type="ChEBI" id="CHEBI:29985"/>
        <dbReference type="ChEBI" id="CHEBI:57766"/>
        <dbReference type="ChEBI" id="CHEBI:57980"/>
        <dbReference type="EC" id="2.6.1.9"/>
    </reaction>
</comment>
<evidence type="ECO:0000256" key="5">
    <source>
        <dbReference type="ARBA" id="ARBA00022605"/>
    </source>
</evidence>
<evidence type="ECO:0000313" key="11">
    <source>
        <dbReference type="EMBL" id="KAF4675241.1"/>
    </source>
</evidence>
<proteinExistence type="inferred from homology"/>
<dbReference type="SUPFAM" id="SSF53383">
    <property type="entry name" value="PLP-dependent transferases"/>
    <property type="match status" value="1"/>
</dbReference>
<keyword evidence="8" id="KW-0368">Histidine biosynthesis</keyword>
<keyword evidence="4" id="KW-0032">Aminotransferase</keyword>
<dbReference type="OrthoDB" id="2414662at2759"/>
<dbReference type="Pfam" id="PF00155">
    <property type="entry name" value="Aminotran_1_2"/>
    <property type="match status" value="1"/>
</dbReference>
<dbReference type="GO" id="GO:0030170">
    <property type="term" value="F:pyridoxal phosphate binding"/>
    <property type="evidence" value="ECO:0007669"/>
    <property type="project" value="InterPro"/>
</dbReference>
<comment type="similarity">
    <text evidence="2">Belongs to the class-II pyridoxal-phosphate-dependent aminotransferase family. Histidinol-phosphate aminotransferase subfamily.</text>
</comment>
<comment type="caution">
    <text evidence="11">The sequence shown here is derived from an EMBL/GenBank/DDBJ whole genome shotgun (WGS) entry which is preliminary data.</text>
</comment>
<dbReference type="InterPro" id="IPR004839">
    <property type="entry name" value="Aminotransferase_I/II_large"/>
</dbReference>
<evidence type="ECO:0000256" key="3">
    <source>
        <dbReference type="ARBA" id="ARBA00012748"/>
    </source>
</evidence>
<dbReference type="InterPro" id="IPR015422">
    <property type="entry name" value="PyrdxlP-dep_Trfase_small"/>
</dbReference>
<dbReference type="GO" id="GO:0000105">
    <property type="term" value="P:L-histidine biosynthetic process"/>
    <property type="evidence" value="ECO:0007669"/>
    <property type="project" value="UniProtKB-KW"/>
</dbReference>
<evidence type="ECO:0000313" key="12">
    <source>
        <dbReference type="Proteomes" id="UP000591131"/>
    </source>
</evidence>
<name>A0A7J6MWH0_PERCH</name>
<dbReference type="Gene3D" id="3.40.640.10">
    <property type="entry name" value="Type I PLP-dependent aspartate aminotransferase-like (Major domain)"/>
    <property type="match status" value="1"/>
</dbReference>
<keyword evidence="7" id="KW-0663">Pyridoxal phosphate</keyword>
<evidence type="ECO:0000256" key="9">
    <source>
        <dbReference type="ARBA" id="ARBA00047481"/>
    </source>
</evidence>